<evidence type="ECO:0000313" key="2">
    <source>
        <dbReference type="Proteomes" id="UP000460412"/>
    </source>
</evidence>
<organism evidence="1 2">
    <name type="scientific">Sporofaciens musculi</name>
    <dbReference type="NCBI Taxonomy" id="2681861"/>
    <lineage>
        <taxon>Bacteria</taxon>
        <taxon>Bacillati</taxon>
        <taxon>Bacillota</taxon>
        <taxon>Clostridia</taxon>
        <taxon>Lachnospirales</taxon>
        <taxon>Lachnospiraceae</taxon>
        <taxon>Sporofaciens</taxon>
    </lineage>
</organism>
<sequence length="104" mass="12193">MNGIFMRPKRQRQEEESHPFRNKIAELSELPKDVALGMPILTVIGQMELCLENYRGILEYTDTLVRIQTRTGQIRITGQKLQVVYYTNDEMKVNGHIQSIEYQH</sequence>
<dbReference type="EMBL" id="WUQX01000001">
    <property type="protein sequence ID" value="MXP76028.1"/>
    <property type="molecule type" value="Genomic_DNA"/>
</dbReference>
<dbReference type="InterPro" id="IPR022476">
    <property type="entry name" value="Spore_YabP/YqfC"/>
</dbReference>
<reference evidence="1 2" key="1">
    <citation type="submission" date="2019-12" db="EMBL/GenBank/DDBJ databases">
        <title>Sporaefaciens musculi gen. nov., sp. nov., a novel bacterium isolated from the caecum of an obese mouse.</title>
        <authorList>
            <person name="Rasmussen T.S."/>
            <person name="Streidl T."/>
            <person name="Hitch T.C.A."/>
            <person name="Wortmann E."/>
            <person name="Deptula P."/>
            <person name="Hansen M."/>
            <person name="Nielsen D.S."/>
            <person name="Clavel T."/>
            <person name="Vogensen F.K."/>
        </authorList>
    </citation>
    <scope>NUCLEOTIDE SEQUENCE [LARGE SCALE GENOMIC DNA]</scope>
    <source>
        <strain evidence="1 2">WCA-9-b2</strain>
    </source>
</reference>
<dbReference type="AlphaFoldDB" id="A0A7X3MGJ1"/>
<dbReference type="Proteomes" id="UP000460412">
    <property type="component" value="Unassembled WGS sequence"/>
</dbReference>
<gene>
    <name evidence="1" type="ORF">GN277_11710</name>
</gene>
<dbReference type="Gene3D" id="2.60.40.2000">
    <property type="match status" value="1"/>
</dbReference>
<dbReference type="InterPro" id="IPR038705">
    <property type="entry name" value="YabP_sf"/>
</dbReference>
<dbReference type="Pfam" id="PF07873">
    <property type="entry name" value="YabP"/>
    <property type="match status" value="1"/>
</dbReference>
<keyword evidence="2" id="KW-1185">Reference proteome</keyword>
<name>A0A7X3MGJ1_9FIRM</name>
<evidence type="ECO:0000313" key="1">
    <source>
        <dbReference type="EMBL" id="MXP76028.1"/>
    </source>
</evidence>
<accession>A0A7X3MGJ1</accession>
<protein>
    <submittedName>
        <fullName evidence="1">Sporulation protein YqfC</fullName>
    </submittedName>
</protein>
<proteinExistence type="predicted"/>
<comment type="caution">
    <text evidence="1">The sequence shown here is derived from an EMBL/GenBank/DDBJ whole genome shotgun (WGS) entry which is preliminary data.</text>
</comment>